<protein>
    <submittedName>
        <fullName evidence="2">ATP-binding domain-containing protein</fullName>
    </submittedName>
</protein>
<dbReference type="EMBL" id="BAAAPY010000006">
    <property type="protein sequence ID" value="GAA2080000.1"/>
    <property type="molecule type" value="Genomic_DNA"/>
</dbReference>
<accession>A0ABN2W210</accession>
<reference evidence="2 3" key="1">
    <citation type="journal article" date="2019" name="Int. J. Syst. Evol. Microbiol.">
        <title>The Global Catalogue of Microorganisms (GCM) 10K type strain sequencing project: providing services to taxonomists for standard genome sequencing and annotation.</title>
        <authorList>
            <consortium name="The Broad Institute Genomics Platform"/>
            <consortium name="The Broad Institute Genome Sequencing Center for Infectious Disease"/>
            <person name="Wu L."/>
            <person name="Ma J."/>
        </authorList>
    </citation>
    <scope>NUCLEOTIDE SEQUENCE [LARGE SCALE GENOMIC DNA]</scope>
    <source>
        <strain evidence="2 3">JCM 15749</strain>
    </source>
</reference>
<dbReference type="InterPro" id="IPR011528">
    <property type="entry name" value="NERD"/>
</dbReference>
<dbReference type="Pfam" id="PF13245">
    <property type="entry name" value="AAA_19"/>
    <property type="match status" value="1"/>
</dbReference>
<dbReference type="PANTHER" id="PTHR11070:SF2">
    <property type="entry name" value="ATP-DEPENDENT DNA HELICASE SRS2"/>
    <property type="match status" value="1"/>
</dbReference>
<dbReference type="Gene3D" id="3.40.50.300">
    <property type="entry name" value="P-loop containing nucleotide triphosphate hydrolases"/>
    <property type="match status" value="2"/>
</dbReference>
<keyword evidence="2" id="KW-0547">Nucleotide-binding</keyword>
<feature type="domain" description="NERD" evidence="1">
    <location>
        <begin position="19"/>
        <end position="109"/>
    </location>
</feature>
<comment type="caution">
    <text evidence="2">The sequence shown here is derived from an EMBL/GenBank/DDBJ whole genome shotgun (WGS) entry which is preliminary data.</text>
</comment>
<dbReference type="Pfam" id="PF08378">
    <property type="entry name" value="NERD"/>
    <property type="match status" value="1"/>
</dbReference>
<keyword evidence="3" id="KW-1185">Reference proteome</keyword>
<organism evidence="2 3">
    <name type="scientific">Aeromicrobium halocynthiae</name>
    <dbReference type="NCBI Taxonomy" id="560557"/>
    <lineage>
        <taxon>Bacteria</taxon>
        <taxon>Bacillati</taxon>
        <taxon>Actinomycetota</taxon>
        <taxon>Actinomycetes</taxon>
        <taxon>Propionibacteriales</taxon>
        <taxon>Nocardioidaceae</taxon>
        <taxon>Aeromicrobium</taxon>
    </lineage>
</organism>
<evidence type="ECO:0000313" key="3">
    <source>
        <dbReference type="Proteomes" id="UP001501480"/>
    </source>
</evidence>
<sequence>MIQTMAPLTWPQEPSFVTRSEQRVWKALVDQLGERDLVIANQRFTHRGNDHELDFAVVLDGHGVVVLEVKGNKIWHEGGQWWQAWNPQPRRIRPVDQARDNKYVLLDWVEASPSWFGRTRARWAHAIVLTDTEIDPKFATPDCERSMIIDTNDLADIGNRLRTLLDIQDNARRPTDLSDAEAIFDALSGRFLPQRNSQLSIEASVAQRDDLVERLSAEQARILDVAGQLSRVEVRGGAGSGKTWLAVEQARRLSRAGKRVALICYSRGLSQWMQRRVSTFGPDERPAYVGTFHGIGRAWGAPDGSDDDSRFWEVELPELMLELASDQPLENLYDAIVIDEAQDFADLWWPVVMEALKYEDDALYVFSDEGQRVFSRFGGPPAGLVPLVLDKNLRNTRQISSAFSSMAPNRMRVSEHDGPDVRFVPCSYDAALDHADDVVESLLEEGWQPSDLALIATGSRHPEQKARQEDGWEAYWDSFWDRDQVFYGSVLGFKGLERPAVVLALNEKPGMNRAVERLYTGLSRARDLLVVVGDPHHIETVGGADVLSRILGES</sequence>
<evidence type="ECO:0000313" key="2">
    <source>
        <dbReference type="EMBL" id="GAA2080000.1"/>
    </source>
</evidence>
<keyword evidence="2" id="KW-0067">ATP-binding</keyword>
<proteinExistence type="predicted"/>
<evidence type="ECO:0000259" key="1">
    <source>
        <dbReference type="Pfam" id="PF08378"/>
    </source>
</evidence>
<gene>
    <name evidence="2" type="ORF">GCM10009821_20360</name>
</gene>
<dbReference type="GO" id="GO:0005524">
    <property type="term" value="F:ATP binding"/>
    <property type="evidence" value="ECO:0007669"/>
    <property type="project" value="UniProtKB-KW"/>
</dbReference>
<dbReference type="SUPFAM" id="SSF52540">
    <property type="entry name" value="P-loop containing nucleoside triphosphate hydrolases"/>
    <property type="match status" value="1"/>
</dbReference>
<dbReference type="InterPro" id="IPR000212">
    <property type="entry name" value="DNA_helicase_UvrD/REP"/>
</dbReference>
<dbReference type="InterPro" id="IPR027417">
    <property type="entry name" value="P-loop_NTPase"/>
</dbReference>
<name>A0ABN2W210_9ACTN</name>
<dbReference type="PANTHER" id="PTHR11070">
    <property type="entry name" value="UVRD / RECB / PCRA DNA HELICASE FAMILY MEMBER"/>
    <property type="match status" value="1"/>
</dbReference>
<dbReference type="Proteomes" id="UP001501480">
    <property type="component" value="Unassembled WGS sequence"/>
</dbReference>